<feature type="domain" description="DUF4224" evidence="1">
    <location>
        <begin position="18"/>
        <end position="61"/>
    </location>
</feature>
<gene>
    <name evidence="2" type="ORF">B0O95_10772</name>
</gene>
<dbReference type="InterPro" id="IPR025319">
    <property type="entry name" value="DUF4224"/>
</dbReference>
<dbReference type="RefSeq" id="WP_233203251.1">
    <property type="nucleotide sequence ID" value="NZ_CP062178.1"/>
</dbReference>
<evidence type="ECO:0000313" key="3">
    <source>
        <dbReference type="Proteomes" id="UP000243096"/>
    </source>
</evidence>
<evidence type="ECO:0000313" key="2">
    <source>
        <dbReference type="EMBL" id="PPB83556.1"/>
    </source>
</evidence>
<dbReference type="Pfam" id="PF13986">
    <property type="entry name" value="DUF4224"/>
    <property type="match status" value="1"/>
</dbReference>
<dbReference type="Proteomes" id="UP000243096">
    <property type="component" value="Unassembled WGS sequence"/>
</dbReference>
<evidence type="ECO:0000259" key="1">
    <source>
        <dbReference type="Pfam" id="PF13986"/>
    </source>
</evidence>
<name>A0A2P5KA12_9BURK</name>
<keyword evidence="3" id="KW-1185">Reference proteome</keyword>
<dbReference type="AlphaFoldDB" id="A0A2P5KA12"/>
<organism evidence="2 3">
    <name type="scientific">Mycetohabitans endofungorum</name>
    <dbReference type="NCBI Taxonomy" id="417203"/>
    <lineage>
        <taxon>Bacteria</taxon>
        <taxon>Pseudomonadati</taxon>
        <taxon>Pseudomonadota</taxon>
        <taxon>Betaproteobacteria</taxon>
        <taxon>Burkholderiales</taxon>
        <taxon>Burkholderiaceae</taxon>
        <taxon>Mycetohabitans</taxon>
    </lineage>
</organism>
<reference evidence="2 3" key="1">
    <citation type="submission" date="2018-01" db="EMBL/GenBank/DDBJ databases">
        <title>Genomic Encyclopedia of Type Strains, Phase III (KMG-III): the genomes of soil and plant-associated and newly described type strains.</title>
        <authorList>
            <person name="Whitman W."/>
        </authorList>
    </citation>
    <scope>NUCLEOTIDE SEQUENCE [LARGE SCALE GENOMIC DNA]</scope>
    <source>
        <strain evidence="2 3">HKI456</strain>
    </source>
</reference>
<sequence length="86" mass="9708">MKNSNAIHIPQTLPRPMFLTQDELAELTGRSKRSAQEATLRMMGIEHKVRADGRLIVSRLHVEQILGVACVTRRDDRDIDANWSAA</sequence>
<proteinExistence type="predicted"/>
<dbReference type="EMBL" id="PRDW01000007">
    <property type="protein sequence ID" value="PPB83556.1"/>
    <property type="molecule type" value="Genomic_DNA"/>
</dbReference>
<protein>
    <submittedName>
        <fullName evidence="2">Uncharacterized protein DUF4224</fullName>
    </submittedName>
</protein>
<accession>A0A2P5KA12</accession>
<comment type="caution">
    <text evidence="2">The sequence shown here is derived from an EMBL/GenBank/DDBJ whole genome shotgun (WGS) entry which is preliminary data.</text>
</comment>